<dbReference type="EMBL" id="AZGY01000035">
    <property type="protein sequence ID" value="KZZ87666.1"/>
    <property type="molecule type" value="Genomic_DNA"/>
</dbReference>
<dbReference type="Gene3D" id="1.20.1740.10">
    <property type="entry name" value="Amino acid/polyamine transporter I"/>
    <property type="match status" value="1"/>
</dbReference>
<feature type="transmembrane region" description="Helical" evidence="6">
    <location>
        <begin position="400"/>
        <end position="422"/>
    </location>
</feature>
<feature type="transmembrane region" description="Helical" evidence="6">
    <location>
        <begin position="319"/>
        <end position="342"/>
    </location>
</feature>
<evidence type="ECO:0000313" key="8">
    <source>
        <dbReference type="Proteomes" id="UP000078544"/>
    </source>
</evidence>
<keyword evidence="8" id="KW-1185">Reference proteome</keyword>
<feature type="transmembrane region" description="Helical" evidence="6">
    <location>
        <begin position="168"/>
        <end position="188"/>
    </location>
</feature>
<name>A0A167VKM3_9HYPO</name>
<accession>A0A167VKM3</accession>
<proteinExistence type="predicted"/>
<feature type="transmembrane region" description="Helical" evidence="6">
    <location>
        <begin position="273"/>
        <end position="299"/>
    </location>
</feature>
<evidence type="ECO:0000256" key="4">
    <source>
        <dbReference type="ARBA" id="ARBA00022989"/>
    </source>
</evidence>
<dbReference type="InterPro" id="IPR002293">
    <property type="entry name" value="AA/rel_permease1"/>
</dbReference>
<keyword evidence="3 6" id="KW-0812">Transmembrane</keyword>
<feature type="transmembrane region" description="Helical" evidence="6">
    <location>
        <begin position="194"/>
        <end position="214"/>
    </location>
</feature>
<dbReference type="Pfam" id="PF13520">
    <property type="entry name" value="AA_permease_2"/>
    <property type="match status" value="1"/>
</dbReference>
<evidence type="ECO:0000256" key="2">
    <source>
        <dbReference type="ARBA" id="ARBA00022448"/>
    </source>
</evidence>
<evidence type="ECO:0000256" key="1">
    <source>
        <dbReference type="ARBA" id="ARBA00004141"/>
    </source>
</evidence>
<evidence type="ECO:0000313" key="7">
    <source>
        <dbReference type="EMBL" id="KZZ87666.1"/>
    </source>
</evidence>
<feature type="transmembrane region" description="Helical" evidence="6">
    <location>
        <begin position="374"/>
        <end position="394"/>
    </location>
</feature>
<dbReference type="GO" id="GO:0016020">
    <property type="term" value="C:membrane"/>
    <property type="evidence" value="ECO:0007669"/>
    <property type="project" value="UniProtKB-SubCell"/>
</dbReference>
<sequence>MANSRTESRVSFNPNTIEVDEKRQVSIENADLTVQTQKPFGTLSAIGVGYGTTNTAVGLLLVLGSTIPFGGTPLFFWGFLLMIVVALATAISLAELASAMPHPGGQYIWVNQMAPARIRRGLSYCTAVMSWLGAVATGASACLSVSTGTCAIISLLNPDFEYKRWMGFVGFQVLNIVTMLCACFEHALPSISTFMLLFGCAACFAIFVTMLSTAHEHPSPKTFFIDMINTTGWPDGVSFLTGISGINWSLSCLDVATHLAEEIPSPAVNVPKALMWTCVVGFVAGMLVIVSIFVNVATLDPAADNSALALFYRISGNRSLAVGLWVPILFTTAGCVWSIQIWQSRLAWTISRDGGFPLHKTLARVLPRPFYTPIWSLIWSAACSALFGCLYLASEVAFNSLISTGILMQYMSYSIPVVLVLLQGRSEFQRGPFWMSELGMVANFVMLAWALTATLFYCFPFQNPVELDKMNYVSAVLGAIGVFIAALWFGYARKHYDVKYIRD</sequence>
<dbReference type="PANTHER" id="PTHR45649:SF7">
    <property type="entry name" value="CHOLINE TRANSPORT PROTEIN"/>
    <property type="match status" value="1"/>
</dbReference>
<keyword evidence="4 6" id="KW-1133">Transmembrane helix</keyword>
<keyword evidence="5 6" id="KW-0472">Membrane</keyword>
<feature type="transmembrane region" description="Helical" evidence="6">
    <location>
        <begin position="40"/>
        <end position="62"/>
    </location>
</feature>
<dbReference type="Proteomes" id="UP000078544">
    <property type="component" value="Unassembled WGS sequence"/>
</dbReference>
<dbReference type="OrthoDB" id="3257095at2759"/>
<dbReference type="PANTHER" id="PTHR45649">
    <property type="entry name" value="AMINO-ACID PERMEASE BAT1"/>
    <property type="match status" value="1"/>
</dbReference>
<comment type="caution">
    <text evidence="7">The sequence shown here is derived from an EMBL/GenBank/DDBJ whole genome shotgun (WGS) entry which is preliminary data.</text>
</comment>
<evidence type="ECO:0000256" key="5">
    <source>
        <dbReference type="ARBA" id="ARBA00023136"/>
    </source>
</evidence>
<dbReference type="PIRSF" id="PIRSF006060">
    <property type="entry name" value="AA_transporter"/>
    <property type="match status" value="1"/>
</dbReference>
<feature type="transmembrane region" description="Helical" evidence="6">
    <location>
        <begin position="74"/>
        <end position="94"/>
    </location>
</feature>
<comment type="subcellular location">
    <subcellularLocation>
        <location evidence="1">Membrane</location>
        <topology evidence="1">Multi-pass membrane protein</topology>
    </subcellularLocation>
</comment>
<dbReference type="STRING" id="1081109.A0A167VKM3"/>
<protein>
    <submittedName>
        <fullName evidence="7">Choline transport protein</fullName>
    </submittedName>
</protein>
<evidence type="ECO:0000256" key="6">
    <source>
        <dbReference type="SAM" id="Phobius"/>
    </source>
</evidence>
<organism evidence="7 8">
    <name type="scientific">Moelleriella libera RCEF 2490</name>
    <dbReference type="NCBI Taxonomy" id="1081109"/>
    <lineage>
        <taxon>Eukaryota</taxon>
        <taxon>Fungi</taxon>
        <taxon>Dikarya</taxon>
        <taxon>Ascomycota</taxon>
        <taxon>Pezizomycotina</taxon>
        <taxon>Sordariomycetes</taxon>
        <taxon>Hypocreomycetidae</taxon>
        <taxon>Hypocreales</taxon>
        <taxon>Clavicipitaceae</taxon>
        <taxon>Moelleriella</taxon>
    </lineage>
</organism>
<reference evidence="7 8" key="1">
    <citation type="journal article" date="2016" name="Genome Biol. Evol.">
        <title>Divergent and convergent evolution of fungal pathogenicity.</title>
        <authorList>
            <person name="Shang Y."/>
            <person name="Xiao G."/>
            <person name="Zheng P."/>
            <person name="Cen K."/>
            <person name="Zhan S."/>
            <person name="Wang C."/>
        </authorList>
    </citation>
    <scope>NUCLEOTIDE SEQUENCE [LARGE SCALE GENOMIC DNA]</scope>
    <source>
        <strain evidence="7 8">RCEF 2490</strain>
    </source>
</reference>
<feature type="transmembrane region" description="Helical" evidence="6">
    <location>
        <begin position="434"/>
        <end position="457"/>
    </location>
</feature>
<dbReference type="GO" id="GO:0022857">
    <property type="term" value="F:transmembrane transporter activity"/>
    <property type="evidence" value="ECO:0007669"/>
    <property type="project" value="InterPro"/>
</dbReference>
<keyword evidence="2" id="KW-0813">Transport</keyword>
<dbReference type="AlphaFoldDB" id="A0A167VKM3"/>
<evidence type="ECO:0000256" key="3">
    <source>
        <dbReference type="ARBA" id="ARBA00022692"/>
    </source>
</evidence>
<feature type="transmembrane region" description="Helical" evidence="6">
    <location>
        <begin position="131"/>
        <end position="156"/>
    </location>
</feature>
<feature type="transmembrane region" description="Helical" evidence="6">
    <location>
        <begin position="472"/>
        <end position="492"/>
    </location>
</feature>
<gene>
    <name evidence="7" type="ORF">AAL_08333</name>
</gene>